<protein>
    <submittedName>
        <fullName evidence="2">GNAT family N-acetyltransferase</fullName>
        <ecNumber evidence="2">2.3.-.-</ecNumber>
    </submittedName>
</protein>
<dbReference type="Gene3D" id="3.40.630.30">
    <property type="match status" value="1"/>
</dbReference>
<evidence type="ECO:0000313" key="2">
    <source>
        <dbReference type="EMBL" id="MFD1216754.1"/>
    </source>
</evidence>
<dbReference type="RefSeq" id="WP_230436858.1">
    <property type="nucleotide sequence ID" value="NZ_CP087715.1"/>
</dbReference>
<dbReference type="InterPro" id="IPR000182">
    <property type="entry name" value="GNAT_dom"/>
</dbReference>
<comment type="caution">
    <text evidence="2">The sequence shown here is derived from an EMBL/GenBank/DDBJ whole genome shotgun (WGS) entry which is preliminary data.</text>
</comment>
<feature type="domain" description="N-acetyltransferase" evidence="1">
    <location>
        <begin position="1"/>
        <end position="164"/>
    </location>
</feature>
<dbReference type="Pfam" id="PF13508">
    <property type="entry name" value="Acetyltransf_7"/>
    <property type="match status" value="1"/>
</dbReference>
<dbReference type="PROSITE" id="PS51186">
    <property type="entry name" value="GNAT"/>
    <property type="match status" value="1"/>
</dbReference>
<evidence type="ECO:0000313" key="3">
    <source>
        <dbReference type="Proteomes" id="UP001597264"/>
    </source>
</evidence>
<dbReference type="InterPro" id="IPR016181">
    <property type="entry name" value="Acyl_CoA_acyltransferase"/>
</dbReference>
<reference evidence="3" key="1">
    <citation type="journal article" date="2019" name="Int. J. Syst. Evol. Microbiol.">
        <title>The Global Catalogue of Microorganisms (GCM) 10K type strain sequencing project: providing services to taxonomists for standard genome sequencing and annotation.</title>
        <authorList>
            <consortium name="The Broad Institute Genomics Platform"/>
            <consortium name="The Broad Institute Genome Sequencing Center for Infectious Disease"/>
            <person name="Wu L."/>
            <person name="Ma J."/>
        </authorList>
    </citation>
    <scope>NUCLEOTIDE SEQUENCE [LARGE SCALE GENOMIC DNA]</scope>
    <source>
        <strain evidence="3">CCUG 54356</strain>
    </source>
</reference>
<sequence length="164" mass="18774">MLRPLETTDIDRLGQLWLHLACTHHPSLPVSYWEARLQDTLEQLQRLYAAMQSSGFSHVSANDEPRLTAWVYANPRDDIAEGLVAITPDNELHTVFVAPTQQRQGIGSTLMAQAMYDRNQLEVTVLEENLHGRYFLQKHGFEETARSYSMEARQDELVMMCRAA</sequence>
<dbReference type="CDD" id="cd04301">
    <property type="entry name" value="NAT_SF"/>
    <property type="match status" value="1"/>
</dbReference>
<dbReference type="Proteomes" id="UP001597264">
    <property type="component" value="Unassembled WGS sequence"/>
</dbReference>
<gene>
    <name evidence="2" type="ORF">ACFQ2X_09100</name>
</gene>
<keyword evidence="2" id="KW-0808">Transferase</keyword>
<keyword evidence="2" id="KW-0012">Acyltransferase</keyword>
<dbReference type="SUPFAM" id="SSF55729">
    <property type="entry name" value="Acyl-CoA N-acyltransferases (Nat)"/>
    <property type="match status" value="1"/>
</dbReference>
<name>A0ABW3UBI9_9GAMM</name>
<dbReference type="EMBL" id="JBHTLR010000008">
    <property type="protein sequence ID" value="MFD1216754.1"/>
    <property type="molecule type" value="Genomic_DNA"/>
</dbReference>
<proteinExistence type="predicted"/>
<organism evidence="2 3">
    <name type="scientific">Microbulbifer celer</name>
    <dbReference type="NCBI Taxonomy" id="435905"/>
    <lineage>
        <taxon>Bacteria</taxon>
        <taxon>Pseudomonadati</taxon>
        <taxon>Pseudomonadota</taxon>
        <taxon>Gammaproteobacteria</taxon>
        <taxon>Cellvibrionales</taxon>
        <taxon>Microbulbiferaceae</taxon>
        <taxon>Microbulbifer</taxon>
    </lineage>
</organism>
<dbReference type="EC" id="2.3.-.-" evidence="2"/>
<keyword evidence="3" id="KW-1185">Reference proteome</keyword>
<accession>A0ABW3UBI9</accession>
<evidence type="ECO:0000259" key="1">
    <source>
        <dbReference type="PROSITE" id="PS51186"/>
    </source>
</evidence>
<dbReference type="GO" id="GO:0016746">
    <property type="term" value="F:acyltransferase activity"/>
    <property type="evidence" value="ECO:0007669"/>
    <property type="project" value="UniProtKB-KW"/>
</dbReference>